<keyword evidence="1" id="KW-0175">Coiled coil</keyword>
<organism evidence="3 4">
    <name type="scientific">Meripilus lineatus</name>
    <dbReference type="NCBI Taxonomy" id="2056292"/>
    <lineage>
        <taxon>Eukaryota</taxon>
        <taxon>Fungi</taxon>
        <taxon>Dikarya</taxon>
        <taxon>Basidiomycota</taxon>
        <taxon>Agaricomycotina</taxon>
        <taxon>Agaricomycetes</taxon>
        <taxon>Polyporales</taxon>
        <taxon>Meripilaceae</taxon>
        <taxon>Meripilus</taxon>
    </lineage>
</organism>
<feature type="compositionally biased region" description="Basic and acidic residues" evidence="2">
    <location>
        <begin position="17"/>
        <end position="33"/>
    </location>
</feature>
<dbReference type="Proteomes" id="UP001212997">
    <property type="component" value="Unassembled WGS sequence"/>
</dbReference>
<feature type="region of interest" description="Disordered" evidence="2">
    <location>
        <begin position="831"/>
        <end position="856"/>
    </location>
</feature>
<feature type="compositionally biased region" description="Polar residues" evidence="2">
    <location>
        <begin position="906"/>
        <end position="919"/>
    </location>
</feature>
<keyword evidence="4" id="KW-1185">Reference proteome</keyword>
<accession>A0AAD5V7J1</accession>
<gene>
    <name evidence="3" type="ORF">NLI96_g2892</name>
</gene>
<protein>
    <submittedName>
        <fullName evidence="3">Uncharacterized protein</fullName>
    </submittedName>
</protein>
<feature type="compositionally biased region" description="Basic and acidic residues" evidence="2">
    <location>
        <begin position="182"/>
        <end position="194"/>
    </location>
</feature>
<feature type="region of interest" description="Disordered" evidence="2">
    <location>
        <begin position="1"/>
        <end position="135"/>
    </location>
</feature>
<feature type="region of interest" description="Disordered" evidence="2">
    <location>
        <begin position="168"/>
        <end position="212"/>
    </location>
</feature>
<feature type="coiled-coil region" evidence="1">
    <location>
        <begin position="644"/>
        <end position="727"/>
    </location>
</feature>
<evidence type="ECO:0000256" key="1">
    <source>
        <dbReference type="SAM" id="Coils"/>
    </source>
</evidence>
<feature type="coiled-coil region" evidence="1">
    <location>
        <begin position="331"/>
        <end position="386"/>
    </location>
</feature>
<reference evidence="3" key="1">
    <citation type="submission" date="2022-07" db="EMBL/GenBank/DDBJ databases">
        <title>Genome Sequence of Physisporinus lineatus.</title>
        <authorList>
            <person name="Buettner E."/>
        </authorList>
    </citation>
    <scope>NUCLEOTIDE SEQUENCE</scope>
    <source>
        <strain evidence="3">VT162</strain>
    </source>
</reference>
<feature type="region of interest" description="Disordered" evidence="2">
    <location>
        <begin position="895"/>
        <end position="926"/>
    </location>
</feature>
<comment type="caution">
    <text evidence="3">The sequence shown here is derived from an EMBL/GenBank/DDBJ whole genome shotgun (WGS) entry which is preliminary data.</text>
</comment>
<sequence>MGSTANEDPSWPGTHEQYPDRQPRFSLTRERQNRTNSPMLGTRPQALKTASSRMFGLGQEHERSQTPSNGGEGGGIIRQLASTGSSGTRRSRLIMESKLLNSSPEMYPGPGRLREEDGHDFSTHTRTSAVETTAPDIGLRMVAQQGLGLRPVTPQVSISSKPRSLLFGHYEQPNFYQSTPSRRSESRAPEDRSAYSRQSESSPIRGGPEDDISSIMMRGANDLRNAKATVEDQRREIETLRSQLESVKDEKGAILQRLNAVKDAAKKSLETASKGLESLRASAEALKAQSMESFASATEIKSSLTNVAELRQIVKDTLTALHVSDLLRDKLKDLGVELIDSKARVANLEQAQSADRDALRLSNTRLGEATEQVNVLAGQIKRQQEELHEMLSLSSDLQVKLSISNERVDTLNKTIAFKGAEIDALRNYQQEQVVCAKLRATLEERDAYIEDIKGVKARFDATKLEAAKAEAQVQALQLSLSDSKDLQKEEIVETQQVEIQRLREDLFACKAQSEAHEREANRQRKDAEDFKSKLKDAGQEVQELRDKVSGGISRLHQEEVRYKVLEERFEDQSITLRLTKESLGDLQREVESVAGKYACEIALLEERKSSMEAKMQELGFSLQEQKDKNATIQKESEERFCRQEENFRSQLELKEKRVAQVESDFSESKVSANAIQAQLENALGEISRLEDELQTSKNAPQGIQGEFDALNNSFKELQLQNIELTNRASTIAIRYKSGDLNEHEKGFVNNLIQTSQSIQEQEMVAKGNELRRVGFARSLLIRSGIFHSQRDNTIAELRSKITLLESTLARHLKSKAKTQVVAGQDNRSLINPLNWTSSDGSSPPHPAAPGAATTGTSQLPVVHLSACDNPFLTSRMLKTPEVSLDPVPLATVAPSGQIVQEPCSKSPGSHRTPHTSGEQATAPRPQIVSTPETILSATEERVENRFTKLSRKCSDEIEDFDPIFSSPGTPLEVTRKTKPVTPPLEVENRPTKRLRTYTRSRQEAKRAAEAEPKVNF</sequence>
<feature type="coiled-coil region" evidence="1">
    <location>
        <begin position="220"/>
        <end position="289"/>
    </location>
</feature>
<proteinExistence type="predicted"/>
<feature type="compositionally biased region" description="Basic and acidic residues" evidence="2">
    <location>
        <begin position="1000"/>
        <end position="1016"/>
    </location>
</feature>
<dbReference type="AlphaFoldDB" id="A0AAD5V7J1"/>
<feature type="compositionally biased region" description="Basic and acidic residues" evidence="2">
    <location>
        <begin position="112"/>
        <end position="123"/>
    </location>
</feature>
<feature type="region of interest" description="Disordered" evidence="2">
    <location>
        <begin position="960"/>
        <end position="985"/>
    </location>
</feature>
<feature type="region of interest" description="Disordered" evidence="2">
    <location>
        <begin position="997"/>
        <end position="1016"/>
    </location>
</feature>
<evidence type="ECO:0000313" key="4">
    <source>
        <dbReference type="Proteomes" id="UP001212997"/>
    </source>
</evidence>
<dbReference type="EMBL" id="JANAWD010000068">
    <property type="protein sequence ID" value="KAJ3488391.1"/>
    <property type="molecule type" value="Genomic_DNA"/>
</dbReference>
<name>A0AAD5V7J1_9APHY</name>
<evidence type="ECO:0000256" key="2">
    <source>
        <dbReference type="SAM" id="MobiDB-lite"/>
    </source>
</evidence>
<evidence type="ECO:0000313" key="3">
    <source>
        <dbReference type="EMBL" id="KAJ3488391.1"/>
    </source>
</evidence>
<feature type="region of interest" description="Disordered" evidence="2">
    <location>
        <begin position="513"/>
        <end position="538"/>
    </location>
</feature>